<evidence type="ECO:0000313" key="1">
    <source>
        <dbReference type="EMBL" id="ERH19278.1"/>
    </source>
</evidence>
<dbReference type="PATRIC" id="fig|1227262.3.peg.1200"/>
<dbReference type="EMBL" id="AWSD01000153">
    <property type="protein sequence ID" value="ERH19278.1"/>
    <property type="molecule type" value="Genomic_DNA"/>
</dbReference>
<accession>U1RI13</accession>
<organism evidence="1 2">
    <name type="scientific">Actinomyces johnsonii F0510</name>
    <dbReference type="NCBI Taxonomy" id="1227262"/>
    <lineage>
        <taxon>Bacteria</taxon>
        <taxon>Bacillati</taxon>
        <taxon>Actinomycetota</taxon>
        <taxon>Actinomycetes</taxon>
        <taxon>Actinomycetales</taxon>
        <taxon>Actinomycetaceae</taxon>
        <taxon>Actinomyces</taxon>
    </lineage>
</organism>
<evidence type="ECO:0000313" key="2">
    <source>
        <dbReference type="Proteomes" id="UP000016498"/>
    </source>
</evidence>
<proteinExistence type="predicted"/>
<reference evidence="1 2" key="1">
    <citation type="submission" date="2013-06" db="EMBL/GenBank/DDBJ databases">
        <authorList>
            <person name="Weinstock G."/>
            <person name="Sodergren E."/>
            <person name="Lobos E.A."/>
            <person name="Fulton L."/>
            <person name="Fulton R."/>
            <person name="Courtney L."/>
            <person name="Fronick C."/>
            <person name="O'Laughlin M."/>
            <person name="Godfrey J."/>
            <person name="Wilson R.M."/>
            <person name="Miner T."/>
            <person name="Farmer C."/>
            <person name="Delehaunty K."/>
            <person name="Cordes M."/>
            <person name="Minx P."/>
            <person name="Tomlinson C."/>
            <person name="Chen J."/>
            <person name="Wollam A."/>
            <person name="Pepin K.H."/>
            <person name="Bhonagiri V."/>
            <person name="Zhang X."/>
            <person name="Warren W."/>
            <person name="Mitreva M."/>
            <person name="Mardis E.R."/>
            <person name="Wilson R.K."/>
        </authorList>
    </citation>
    <scope>NUCLEOTIDE SEQUENCE [LARGE SCALE GENOMIC DNA]</scope>
    <source>
        <strain evidence="1 2">F0510</strain>
    </source>
</reference>
<gene>
    <name evidence="1" type="ORF">HMPREF1549_01474</name>
</gene>
<dbReference type="Proteomes" id="UP000016498">
    <property type="component" value="Unassembled WGS sequence"/>
</dbReference>
<dbReference type="HOGENOM" id="CLU_1754935_0_0_11"/>
<comment type="caution">
    <text evidence="1">The sequence shown here is derived from an EMBL/GenBank/DDBJ whole genome shotgun (WGS) entry which is preliminary data.</text>
</comment>
<sequence length="148" mass="16412">MWEHTTDLTVADLEALGVEAGWALSSESTIRRVLQDLDPADVEAHLRPWLCTRTGTIEGRTVAGVVSHYLLTVKGNQKTLRRMLKRLPQKSVPSVSGVDTSHGRRVRRTVKAVKTPARAGFPAAVQVVRVRRTRATRNRKKGGQGQLR</sequence>
<dbReference type="RefSeq" id="WP_021606152.1">
    <property type="nucleotide sequence ID" value="NZ_KE951657.1"/>
</dbReference>
<name>U1RI13_9ACTO</name>
<protein>
    <submittedName>
        <fullName evidence="1">Uncharacterized protein</fullName>
    </submittedName>
</protein>
<dbReference type="AlphaFoldDB" id="U1RI13"/>